<protein>
    <submittedName>
        <fullName evidence="1">Uncharacterized protein</fullName>
    </submittedName>
</protein>
<proteinExistence type="predicted"/>
<keyword evidence="2" id="KW-1185">Reference proteome</keyword>
<sequence length="141" mass="15762">MEVAVLGGQIRYRCHPICKVTAPSWPFGVPKLPSEAEHHRRLVITASYGPDLLRSSENDYHHWSRTDEYRRKKVVHSLDFLSSPSASPAPPRGLPVELLWSPEVRLSEERLPPASLSLPRLMVAVGGRATVVIARVRVGVR</sequence>
<dbReference type="EMBL" id="CM042022">
    <property type="protein sequence ID" value="KAI3816292.1"/>
    <property type="molecule type" value="Genomic_DNA"/>
</dbReference>
<name>A0ACB9J7G2_9ASTR</name>
<gene>
    <name evidence="1" type="ORF">L1987_15985</name>
</gene>
<accession>A0ACB9J7G2</accession>
<evidence type="ECO:0000313" key="1">
    <source>
        <dbReference type="EMBL" id="KAI3816292.1"/>
    </source>
</evidence>
<organism evidence="1 2">
    <name type="scientific">Smallanthus sonchifolius</name>
    <dbReference type="NCBI Taxonomy" id="185202"/>
    <lineage>
        <taxon>Eukaryota</taxon>
        <taxon>Viridiplantae</taxon>
        <taxon>Streptophyta</taxon>
        <taxon>Embryophyta</taxon>
        <taxon>Tracheophyta</taxon>
        <taxon>Spermatophyta</taxon>
        <taxon>Magnoliopsida</taxon>
        <taxon>eudicotyledons</taxon>
        <taxon>Gunneridae</taxon>
        <taxon>Pentapetalae</taxon>
        <taxon>asterids</taxon>
        <taxon>campanulids</taxon>
        <taxon>Asterales</taxon>
        <taxon>Asteraceae</taxon>
        <taxon>Asteroideae</taxon>
        <taxon>Heliantheae alliance</taxon>
        <taxon>Millerieae</taxon>
        <taxon>Smallanthus</taxon>
    </lineage>
</organism>
<reference evidence="1 2" key="2">
    <citation type="journal article" date="2022" name="Mol. Ecol. Resour.">
        <title>The genomes of chicory, endive, great burdock and yacon provide insights into Asteraceae paleo-polyploidization history and plant inulin production.</title>
        <authorList>
            <person name="Fan W."/>
            <person name="Wang S."/>
            <person name="Wang H."/>
            <person name="Wang A."/>
            <person name="Jiang F."/>
            <person name="Liu H."/>
            <person name="Zhao H."/>
            <person name="Xu D."/>
            <person name="Zhang Y."/>
        </authorList>
    </citation>
    <scope>NUCLEOTIDE SEQUENCE [LARGE SCALE GENOMIC DNA]</scope>
    <source>
        <strain evidence="2">cv. Yunnan</strain>
        <tissue evidence="1">Leaves</tissue>
    </source>
</reference>
<reference evidence="2" key="1">
    <citation type="journal article" date="2022" name="Mol. Ecol. Resour.">
        <title>The genomes of chicory, endive, great burdock and yacon provide insights into Asteraceae palaeo-polyploidization history and plant inulin production.</title>
        <authorList>
            <person name="Fan W."/>
            <person name="Wang S."/>
            <person name="Wang H."/>
            <person name="Wang A."/>
            <person name="Jiang F."/>
            <person name="Liu H."/>
            <person name="Zhao H."/>
            <person name="Xu D."/>
            <person name="Zhang Y."/>
        </authorList>
    </citation>
    <scope>NUCLEOTIDE SEQUENCE [LARGE SCALE GENOMIC DNA]</scope>
    <source>
        <strain evidence="2">cv. Yunnan</strain>
    </source>
</reference>
<dbReference type="Proteomes" id="UP001056120">
    <property type="component" value="Linkage Group LG05"/>
</dbReference>
<comment type="caution">
    <text evidence="1">The sequence shown here is derived from an EMBL/GenBank/DDBJ whole genome shotgun (WGS) entry which is preliminary data.</text>
</comment>
<evidence type="ECO:0000313" key="2">
    <source>
        <dbReference type="Proteomes" id="UP001056120"/>
    </source>
</evidence>